<protein>
    <submittedName>
        <fullName evidence="7">ABC transporter substrate-binding protein</fullName>
    </submittedName>
</protein>
<dbReference type="PANTHER" id="PTHR43649">
    <property type="entry name" value="ARABINOSE-BINDING PROTEIN-RELATED"/>
    <property type="match status" value="1"/>
</dbReference>
<dbReference type="Pfam" id="PF13416">
    <property type="entry name" value="SBP_bac_8"/>
    <property type="match status" value="1"/>
</dbReference>
<dbReference type="InterPro" id="IPR050490">
    <property type="entry name" value="Bact_solute-bd_prot1"/>
</dbReference>
<sequence length="451" mass="49865">MHRRTFTRALAAVLGVAIALPAVAACGSDDAEGHVYYLNGKAEVVDQWEQLASLYTQQTGVKVDILTATSGDYNTTLRTELGKSNAPTMVSITGYDTFSTFSDFLEPIQDSEAYANLTEAGKENSYSIGEDSYTLPYAAEWYGIIANRAILERYADQDYAVIDSADDITDYQTLKNVVESMDEHKDDLGLDGVFATPGLESSGTYRFTAHMSRLPLFYEYRDLDTTFSDTLSGTYLSNYKDLFDLQLDHNPTASSMVSTKNYDEVTSEFAQAKVAFYPNGTWAYSQIKGNDVDDDDLMMLPYYMGIEGEEEYGPVGIYDASWAVNAYASDKDRQATLDFINWLVTDEDAKAIIAKDMGFAAPYTTFGADEQPDNPLVVSASAYGKNGVTEVRSFTIPDQQWQDDLASALIEYSQGTGDWKQVDEAYVDGWATEWQTNGEALDALPEAKSFA</sequence>
<dbReference type="Gene3D" id="3.40.190.10">
    <property type="entry name" value="Periplasmic binding protein-like II"/>
    <property type="match status" value="1"/>
</dbReference>
<dbReference type="EMBL" id="VYSG01000001">
    <property type="protein sequence ID" value="NEG69081.1"/>
    <property type="molecule type" value="Genomic_DNA"/>
</dbReference>
<keyword evidence="5" id="KW-0449">Lipoprotein</keyword>
<evidence type="ECO:0000256" key="4">
    <source>
        <dbReference type="ARBA" id="ARBA00023139"/>
    </source>
</evidence>
<organism evidence="7 8">
    <name type="scientific">Bifidobacterium choloepi</name>
    <dbReference type="NCBI Taxonomy" id="2614131"/>
    <lineage>
        <taxon>Bacteria</taxon>
        <taxon>Bacillati</taxon>
        <taxon>Actinomycetota</taxon>
        <taxon>Actinomycetes</taxon>
        <taxon>Bifidobacteriales</taxon>
        <taxon>Bifidobacteriaceae</taxon>
        <taxon>Bifidobacterium</taxon>
    </lineage>
</organism>
<dbReference type="Proteomes" id="UP000469292">
    <property type="component" value="Unassembled WGS sequence"/>
</dbReference>
<evidence type="ECO:0000256" key="2">
    <source>
        <dbReference type="ARBA" id="ARBA00022729"/>
    </source>
</evidence>
<reference evidence="7 8" key="1">
    <citation type="submission" date="2019-09" db="EMBL/GenBank/DDBJ databases">
        <title>Phylogenetic characterization of a novel taxon of the genus Bifidobacterium: Bifidobacterium choloepi sp. nov.</title>
        <authorList>
            <person name="Modesto M."/>
            <person name="Satti M."/>
        </authorList>
    </citation>
    <scope>NUCLEOTIDE SEQUENCE [LARGE SCALE GENOMIC DNA]</scope>
    <source>
        <strain evidence="7 8">BRDM6</strain>
    </source>
</reference>
<comment type="caution">
    <text evidence="7">The sequence shown here is derived from an EMBL/GenBank/DDBJ whole genome shotgun (WGS) entry which is preliminary data.</text>
</comment>
<keyword evidence="8" id="KW-1185">Reference proteome</keyword>
<feature type="signal peptide" evidence="6">
    <location>
        <begin position="1"/>
        <end position="24"/>
    </location>
</feature>
<keyword evidence="1" id="KW-1003">Cell membrane</keyword>
<dbReference type="InterPro" id="IPR006059">
    <property type="entry name" value="SBP"/>
</dbReference>
<dbReference type="PANTHER" id="PTHR43649:SF33">
    <property type="entry name" value="POLYGALACTURONAN_RHAMNOGALACTURONAN-BINDING PROTEIN YTCQ"/>
    <property type="match status" value="1"/>
</dbReference>
<dbReference type="AlphaFoldDB" id="A0A6I5N5N4"/>
<keyword evidence="3" id="KW-0472">Membrane</keyword>
<gene>
    <name evidence="7" type="ORF">F6S87_00230</name>
</gene>
<proteinExistence type="predicted"/>
<evidence type="ECO:0000313" key="8">
    <source>
        <dbReference type="Proteomes" id="UP000469292"/>
    </source>
</evidence>
<evidence type="ECO:0000313" key="7">
    <source>
        <dbReference type="EMBL" id="NEG69081.1"/>
    </source>
</evidence>
<accession>A0A6I5N5N4</accession>
<dbReference type="SUPFAM" id="SSF53850">
    <property type="entry name" value="Periplasmic binding protein-like II"/>
    <property type="match status" value="1"/>
</dbReference>
<evidence type="ECO:0000256" key="1">
    <source>
        <dbReference type="ARBA" id="ARBA00022475"/>
    </source>
</evidence>
<keyword evidence="2 6" id="KW-0732">Signal</keyword>
<feature type="chain" id="PRO_5026033317" evidence="6">
    <location>
        <begin position="25"/>
        <end position="451"/>
    </location>
</feature>
<dbReference type="PROSITE" id="PS51257">
    <property type="entry name" value="PROKAR_LIPOPROTEIN"/>
    <property type="match status" value="1"/>
</dbReference>
<dbReference type="RefSeq" id="WP_163226688.1">
    <property type="nucleotide sequence ID" value="NZ_VYSG01000001.1"/>
</dbReference>
<evidence type="ECO:0000256" key="5">
    <source>
        <dbReference type="ARBA" id="ARBA00023288"/>
    </source>
</evidence>
<evidence type="ECO:0000256" key="6">
    <source>
        <dbReference type="SAM" id="SignalP"/>
    </source>
</evidence>
<evidence type="ECO:0000256" key="3">
    <source>
        <dbReference type="ARBA" id="ARBA00023136"/>
    </source>
</evidence>
<keyword evidence="4" id="KW-0564">Palmitate</keyword>
<name>A0A6I5N5N4_9BIFI</name>